<evidence type="ECO:0008006" key="4">
    <source>
        <dbReference type="Google" id="ProtNLM"/>
    </source>
</evidence>
<name>A0A2U1P7L0_ARTAN</name>
<evidence type="ECO:0000313" key="2">
    <source>
        <dbReference type="EMBL" id="PWA81731.1"/>
    </source>
</evidence>
<evidence type="ECO:0000313" key="3">
    <source>
        <dbReference type="Proteomes" id="UP000245207"/>
    </source>
</evidence>
<protein>
    <recommendedName>
        <fullName evidence="4">Myb/SANT-like domain-containing protein</fullName>
    </recommendedName>
</protein>
<dbReference type="EMBL" id="PKPP01001555">
    <property type="protein sequence ID" value="PWA81731.1"/>
    <property type="molecule type" value="Genomic_DNA"/>
</dbReference>
<evidence type="ECO:0000256" key="1">
    <source>
        <dbReference type="SAM" id="MobiDB-lite"/>
    </source>
</evidence>
<dbReference type="AlphaFoldDB" id="A0A2U1P7L0"/>
<sequence>MLSAKECLRLREVFEENCWILNQCIYHLEISNCKTQTSPTRQYSAEFRKKYPQVGNTRKISLHHVPEKRGKSPNNLTHTSTENSCELLSLISTKDNLNATLVLSAETVNSAKWRILFFTKNLCSKEPRSRKAYHHHQFPQNTFRIYIFLLSSTPSLVVQEGMEDSPEDNPDDNLKQKKSRVGWKSISVVKAFMEACIHAIALDGREGVSLKKNKHVKPLKSTTLHFPELCAQLFDGTMATGIKSGETRSHEPTRVVKPHVIEDSEDISVSATTSQKPHSKVPCAAKNKRKRTQQMDRVETEILGVLKVIADRIIEPEQPPKPSLEDCQNKLKTIGWAEDDPLYEVALAIFCEPNDRYREGWMQLKAERCVGWVKMIERSKGFM</sequence>
<gene>
    <name evidence="2" type="ORF">CTI12_AA184420</name>
</gene>
<reference evidence="2 3" key="1">
    <citation type="journal article" date="2018" name="Mol. Plant">
        <title>The genome of Artemisia annua provides insight into the evolution of Asteraceae family and artemisinin biosynthesis.</title>
        <authorList>
            <person name="Shen Q."/>
            <person name="Zhang L."/>
            <person name="Liao Z."/>
            <person name="Wang S."/>
            <person name="Yan T."/>
            <person name="Shi P."/>
            <person name="Liu M."/>
            <person name="Fu X."/>
            <person name="Pan Q."/>
            <person name="Wang Y."/>
            <person name="Lv Z."/>
            <person name="Lu X."/>
            <person name="Zhang F."/>
            <person name="Jiang W."/>
            <person name="Ma Y."/>
            <person name="Chen M."/>
            <person name="Hao X."/>
            <person name="Li L."/>
            <person name="Tang Y."/>
            <person name="Lv G."/>
            <person name="Zhou Y."/>
            <person name="Sun X."/>
            <person name="Brodelius P.E."/>
            <person name="Rose J.K.C."/>
            <person name="Tang K."/>
        </authorList>
    </citation>
    <scope>NUCLEOTIDE SEQUENCE [LARGE SCALE GENOMIC DNA]</scope>
    <source>
        <strain evidence="3">cv. Huhao1</strain>
        <tissue evidence="2">Leaf</tissue>
    </source>
</reference>
<dbReference type="Proteomes" id="UP000245207">
    <property type="component" value="Unassembled WGS sequence"/>
</dbReference>
<comment type="caution">
    <text evidence="2">The sequence shown here is derived from an EMBL/GenBank/DDBJ whole genome shotgun (WGS) entry which is preliminary data.</text>
</comment>
<keyword evidence="3" id="KW-1185">Reference proteome</keyword>
<feature type="region of interest" description="Disordered" evidence="1">
    <location>
        <begin position="268"/>
        <end position="293"/>
    </location>
</feature>
<proteinExistence type="predicted"/>
<accession>A0A2U1P7L0</accession>
<dbReference type="OrthoDB" id="1730132at2759"/>
<organism evidence="2 3">
    <name type="scientific">Artemisia annua</name>
    <name type="common">Sweet wormwood</name>
    <dbReference type="NCBI Taxonomy" id="35608"/>
    <lineage>
        <taxon>Eukaryota</taxon>
        <taxon>Viridiplantae</taxon>
        <taxon>Streptophyta</taxon>
        <taxon>Embryophyta</taxon>
        <taxon>Tracheophyta</taxon>
        <taxon>Spermatophyta</taxon>
        <taxon>Magnoliopsida</taxon>
        <taxon>eudicotyledons</taxon>
        <taxon>Gunneridae</taxon>
        <taxon>Pentapetalae</taxon>
        <taxon>asterids</taxon>
        <taxon>campanulids</taxon>
        <taxon>Asterales</taxon>
        <taxon>Asteraceae</taxon>
        <taxon>Asteroideae</taxon>
        <taxon>Anthemideae</taxon>
        <taxon>Artemisiinae</taxon>
        <taxon>Artemisia</taxon>
    </lineage>
</organism>